<dbReference type="InterPro" id="IPR051564">
    <property type="entry name" value="LRR_receptor-like_kinase"/>
</dbReference>
<dbReference type="GO" id="GO:0005886">
    <property type="term" value="C:plasma membrane"/>
    <property type="evidence" value="ECO:0007669"/>
    <property type="project" value="UniProtKB-SubCell"/>
</dbReference>
<evidence type="ECO:0000256" key="17">
    <source>
        <dbReference type="ARBA" id="ARBA00023180"/>
    </source>
</evidence>
<dbReference type="Proteomes" id="UP001281410">
    <property type="component" value="Unassembled WGS sequence"/>
</dbReference>
<evidence type="ECO:0000256" key="9">
    <source>
        <dbReference type="ARBA" id="ARBA00022729"/>
    </source>
</evidence>
<evidence type="ECO:0000256" key="13">
    <source>
        <dbReference type="ARBA" id="ARBA00022840"/>
    </source>
</evidence>
<keyword evidence="15" id="KW-0472">Membrane</keyword>
<dbReference type="SMART" id="SM00220">
    <property type="entry name" value="S_TKc"/>
    <property type="match status" value="1"/>
</dbReference>
<keyword evidence="9" id="KW-0732">Signal</keyword>
<evidence type="ECO:0000256" key="19">
    <source>
        <dbReference type="ARBA" id="ARBA00048679"/>
    </source>
</evidence>
<evidence type="ECO:0000256" key="16">
    <source>
        <dbReference type="ARBA" id="ARBA00023170"/>
    </source>
</evidence>
<dbReference type="Gene3D" id="1.10.510.10">
    <property type="entry name" value="Transferase(Phosphotransferase) domain 1"/>
    <property type="match status" value="1"/>
</dbReference>
<evidence type="ECO:0000256" key="5">
    <source>
        <dbReference type="ARBA" id="ARBA00022553"/>
    </source>
</evidence>
<dbReference type="PANTHER" id="PTHR48055">
    <property type="entry name" value="LEUCINE-RICH REPEAT RECEPTOR PROTEIN KINASE EMS1"/>
    <property type="match status" value="1"/>
</dbReference>
<dbReference type="PROSITE" id="PS50011">
    <property type="entry name" value="PROTEIN_KINASE_DOM"/>
    <property type="match status" value="1"/>
</dbReference>
<comment type="caution">
    <text evidence="21">The sequence shown here is derived from an EMBL/GenBank/DDBJ whole genome shotgun (WGS) entry which is preliminary data.</text>
</comment>
<dbReference type="SUPFAM" id="SSF56112">
    <property type="entry name" value="Protein kinase-like (PK-like)"/>
    <property type="match status" value="1"/>
</dbReference>
<evidence type="ECO:0000313" key="22">
    <source>
        <dbReference type="Proteomes" id="UP001281410"/>
    </source>
</evidence>
<dbReference type="PANTHER" id="PTHR48055:SF55">
    <property type="entry name" value="PROTEIN KINASE DOMAIN-CONTAINING PROTEIN"/>
    <property type="match status" value="1"/>
</dbReference>
<dbReference type="EMBL" id="JANJYJ010000001">
    <property type="protein sequence ID" value="KAK3228440.1"/>
    <property type="molecule type" value="Genomic_DNA"/>
</dbReference>
<dbReference type="InterPro" id="IPR000719">
    <property type="entry name" value="Prot_kinase_dom"/>
</dbReference>
<feature type="domain" description="Protein kinase" evidence="20">
    <location>
        <begin position="1"/>
        <end position="183"/>
    </location>
</feature>
<evidence type="ECO:0000256" key="12">
    <source>
        <dbReference type="ARBA" id="ARBA00022777"/>
    </source>
</evidence>
<dbReference type="InterPro" id="IPR008271">
    <property type="entry name" value="Ser/Thr_kinase_AS"/>
</dbReference>
<name>A0AAE0B380_9ROSI</name>
<comment type="catalytic activity">
    <reaction evidence="19">
        <text>L-seryl-[protein] + ATP = O-phospho-L-seryl-[protein] + ADP + H(+)</text>
        <dbReference type="Rhea" id="RHEA:17989"/>
        <dbReference type="Rhea" id="RHEA-COMP:9863"/>
        <dbReference type="Rhea" id="RHEA-COMP:11604"/>
        <dbReference type="ChEBI" id="CHEBI:15378"/>
        <dbReference type="ChEBI" id="CHEBI:29999"/>
        <dbReference type="ChEBI" id="CHEBI:30616"/>
        <dbReference type="ChEBI" id="CHEBI:83421"/>
        <dbReference type="ChEBI" id="CHEBI:456216"/>
        <dbReference type="EC" id="2.7.11.1"/>
    </reaction>
</comment>
<keyword evidence="22" id="KW-1185">Reference proteome</keyword>
<evidence type="ECO:0000256" key="11">
    <source>
        <dbReference type="ARBA" id="ARBA00022741"/>
    </source>
</evidence>
<keyword evidence="10" id="KW-0677">Repeat</keyword>
<dbReference type="FunFam" id="1.10.510.10:FF:000358">
    <property type="entry name" value="Putative leucine-rich repeat receptor-like serine/threonine-protein kinase"/>
    <property type="match status" value="1"/>
</dbReference>
<evidence type="ECO:0000256" key="4">
    <source>
        <dbReference type="ARBA" id="ARBA00022527"/>
    </source>
</evidence>
<evidence type="ECO:0000256" key="18">
    <source>
        <dbReference type="ARBA" id="ARBA00047899"/>
    </source>
</evidence>
<evidence type="ECO:0000259" key="20">
    <source>
        <dbReference type="PROSITE" id="PS50011"/>
    </source>
</evidence>
<evidence type="ECO:0000256" key="1">
    <source>
        <dbReference type="ARBA" id="ARBA00004162"/>
    </source>
</evidence>
<keyword evidence="7" id="KW-0808">Transferase</keyword>
<comment type="subcellular location">
    <subcellularLocation>
        <location evidence="1">Cell membrane</location>
        <topology evidence="1">Single-pass membrane protein</topology>
    </subcellularLocation>
</comment>
<gene>
    <name evidence="21" type="ORF">Dsin_000321</name>
</gene>
<keyword evidence="3" id="KW-1003">Cell membrane</keyword>
<sequence length="183" mass="19830">MANGSLEEWLHPTASSLEGKGNLSILQSLNIAIDVAHALDYLHRGCQTPIIHYDLKPSNVLIDNDMTAHVSDFGLVRVLSGTNNLHSSNESSSLAIKGSIGYAALEYGIGSELSTSGDVYSYGILLLEMFAGKRPIDGMFNDGLNLHNFAKMALPERVLDIGDSRLFQIESETTNTNLTTMES</sequence>
<dbReference type="Pfam" id="PF07714">
    <property type="entry name" value="PK_Tyr_Ser-Thr"/>
    <property type="match status" value="1"/>
</dbReference>
<dbReference type="InterPro" id="IPR011009">
    <property type="entry name" value="Kinase-like_dom_sf"/>
</dbReference>
<dbReference type="PROSITE" id="PS00108">
    <property type="entry name" value="PROTEIN_KINASE_ST"/>
    <property type="match status" value="1"/>
</dbReference>
<evidence type="ECO:0000256" key="6">
    <source>
        <dbReference type="ARBA" id="ARBA00022614"/>
    </source>
</evidence>
<evidence type="ECO:0000256" key="14">
    <source>
        <dbReference type="ARBA" id="ARBA00022989"/>
    </source>
</evidence>
<evidence type="ECO:0000256" key="7">
    <source>
        <dbReference type="ARBA" id="ARBA00022679"/>
    </source>
</evidence>
<organism evidence="21 22">
    <name type="scientific">Dipteronia sinensis</name>
    <dbReference type="NCBI Taxonomy" id="43782"/>
    <lineage>
        <taxon>Eukaryota</taxon>
        <taxon>Viridiplantae</taxon>
        <taxon>Streptophyta</taxon>
        <taxon>Embryophyta</taxon>
        <taxon>Tracheophyta</taxon>
        <taxon>Spermatophyta</taxon>
        <taxon>Magnoliopsida</taxon>
        <taxon>eudicotyledons</taxon>
        <taxon>Gunneridae</taxon>
        <taxon>Pentapetalae</taxon>
        <taxon>rosids</taxon>
        <taxon>malvids</taxon>
        <taxon>Sapindales</taxon>
        <taxon>Sapindaceae</taxon>
        <taxon>Hippocastanoideae</taxon>
        <taxon>Acereae</taxon>
        <taxon>Dipteronia</taxon>
    </lineage>
</organism>
<evidence type="ECO:0000313" key="21">
    <source>
        <dbReference type="EMBL" id="KAK3228440.1"/>
    </source>
</evidence>
<keyword evidence="4" id="KW-0723">Serine/threonine-protein kinase</keyword>
<keyword evidence="13" id="KW-0067">ATP-binding</keyword>
<proteinExistence type="predicted"/>
<keyword evidence="6" id="KW-0433">Leucine-rich repeat</keyword>
<dbReference type="GO" id="GO:0004674">
    <property type="term" value="F:protein serine/threonine kinase activity"/>
    <property type="evidence" value="ECO:0007669"/>
    <property type="project" value="UniProtKB-KW"/>
</dbReference>
<keyword evidence="5" id="KW-0597">Phosphoprotein</keyword>
<evidence type="ECO:0000256" key="10">
    <source>
        <dbReference type="ARBA" id="ARBA00022737"/>
    </source>
</evidence>
<evidence type="ECO:0000256" key="8">
    <source>
        <dbReference type="ARBA" id="ARBA00022692"/>
    </source>
</evidence>
<keyword evidence="16" id="KW-0675">Receptor</keyword>
<keyword evidence="12" id="KW-0418">Kinase</keyword>
<dbReference type="EC" id="2.7.11.1" evidence="2"/>
<protein>
    <recommendedName>
        <fullName evidence="2">non-specific serine/threonine protein kinase</fullName>
        <ecNumber evidence="2">2.7.11.1</ecNumber>
    </recommendedName>
</protein>
<dbReference type="GO" id="GO:0005524">
    <property type="term" value="F:ATP binding"/>
    <property type="evidence" value="ECO:0007669"/>
    <property type="project" value="UniProtKB-KW"/>
</dbReference>
<dbReference type="AlphaFoldDB" id="A0AAE0B380"/>
<evidence type="ECO:0000256" key="15">
    <source>
        <dbReference type="ARBA" id="ARBA00023136"/>
    </source>
</evidence>
<evidence type="ECO:0000256" key="3">
    <source>
        <dbReference type="ARBA" id="ARBA00022475"/>
    </source>
</evidence>
<comment type="catalytic activity">
    <reaction evidence="18">
        <text>L-threonyl-[protein] + ATP = O-phospho-L-threonyl-[protein] + ADP + H(+)</text>
        <dbReference type="Rhea" id="RHEA:46608"/>
        <dbReference type="Rhea" id="RHEA-COMP:11060"/>
        <dbReference type="Rhea" id="RHEA-COMP:11605"/>
        <dbReference type="ChEBI" id="CHEBI:15378"/>
        <dbReference type="ChEBI" id="CHEBI:30013"/>
        <dbReference type="ChEBI" id="CHEBI:30616"/>
        <dbReference type="ChEBI" id="CHEBI:61977"/>
        <dbReference type="ChEBI" id="CHEBI:456216"/>
        <dbReference type="EC" id="2.7.11.1"/>
    </reaction>
</comment>
<accession>A0AAE0B380</accession>
<keyword evidence="14" id="KW-1133">Transmembrane helix</keyword>
<reference evidence="21" key="1">
    <citation type="journal article" date="2023" name="Plant J.">
        <title>Genome sequences and population genomics provide insights into the demographic history, inbreeding, and mutation load of two 'living fossil' tree species of Dipteronia.</title>
        <authorList>
            <person name="Feng Y."/>
            <person name="Comes H.P."/>
            <person name="Chen J."/>
            <person name="Zhu S."/>
            <person name="Lu R."/>
            <person name="Zhang X."/>
            <person name="Li P."/>
            <person name="Qiu J."/>
            <person name="Olsen K.M."/>
            <person name="Qiu Y."/>
        </authorList>
    </citation>
    <scope>NUCLEOTIDE SEQUENCE</scope>
    <source>
        <strain evidence="21">NBL</strain>
    </source>
</reference>
<dbReference type="InterPro" id="IPR001245">
    <property type="entry name" value="Ser-Thr/Tyr_kinase_cat_dom"/>
</dbReference>
<keyword evidence="8" id="KW-0812">Transmembrane</keyword>
<keyword evidence="11" id="KW-0547">Nucleotide-binding</keyword>
<keyword evidence="17" id="KW-0325">Glycoprotein</keyword>
<evidence type="ECO:0000256" key="2">
    <source>
        <dbReference type="ARBA" id="ARBA00012513"/>
    </source>
</evidence>